<comment type="caution">
    <text evidence="1">The sequence shown here is derived from an EMBL/GenBank/DDBJ whole genome shotgun (WGS) entry which is preliminary data.</text>
</comment>
<evidence type="ECO:0000313" key="2">
    <source>
        <dbReference type="Proteomes" id="UP000276133"/>
    </source>
</evidence>
<name>A0A3M7RBS0_BRAPC</name>
<evidence type="ECO:0000313" key="1">
    <source>
        <dbReference type="EMBL" id="RNA20980.1"/>
    </source>
</evidence>
<keyword evidence="2" id="KW-1185">Reference proteome</keyword>
<reference evidence="1 2" key="1">
    <citation type="journal article" date="2018" name="Sci. Rep.">
        <title>Genomic signatures of local adaptation to the degree of environmental predictability in rotifers.</title>
        <authorList>
            <person name="Franch-Gras L."/>
            <person name="Hahn C."/>
            <person name="Garcia-Roger E.M."/>
            <person name="Carmona M.J."/>
            <person name="Serra M."/>
            <person name="Gomez A."/>
        </authorList>
    </citation>
    <scope>NUCLEOTIDE SEQUENCE [LARGE SCALE GENOMIC DNA]</scope>
    <source>
        <strain evidence="1">HYR1</strain>
    </source>
</reference>
<proteinExistence type="predicted"/>
<gene>
    <name evidence="1" type="ORF">BpHYR1_012952</name>
</gene>
<dbReference type="Proteomes" id="UP000276133">
    <property type="component" value="Unassembled WGS sequence"/>
</dbReference>
<organism evidence="1 2">
    <name type="scientific">Brachionus plicatilis</name>
    <name type="common">Marine rotifer</name>
    <name type="synonym">Brachionus muelleri</name>
    <dbReference type="NCBI Taxonomy" id="10195"/>
    <lineage>
        <taxon>Eukaryota</taxon>
        <taxon>Metazoa</taxon>
        <taxon>Spiralia</taxon>
        <taxon>Gnathifera</taxon>
        <taxon>Rotifera</taxon>
        <taxon>Eurotatoria</taxon>
        <taxon>Monogononta</taxon>
        <taxon>Pseudotrocha</taxon>
        <taxon>Ploima</taxon>
        <taxon>Brachionidae</taxon>
        <taxon>Brachionus</taxon>
    </lineage>
</organism>
<dbReference type="AlphaFoldDB" id="A0A3M7RBS0"/>
<accession>A0A3M7RBS0</accession>
<protein>
    <submittedName>
        <fullName evidence="1">Uncharacterized protein</fullName>
    </submittedName>
</protein>
<sequence length="145" mass="16693">MYFGAWFKSVSKLVLIFGPLVKNSGHNLYKSLKKKPEQVKHKSKCDLDLSCFKNLKNANKKRVMSRIFKNRKRKGSFYKEIALVSVESSDAAKLAAKKALSKQSNPFPDHQNFFLITKKNLFLFFHKLEAFLITKYKVATLSQNG</sequence>
<dbReference type="EMBL" id="REGN01003751">
    <property type="protein sequence ID" value="RNA20980.1"/>
    <property type="molecule type" value="Genomic_DNA"/>
</dbReference>